<sequence>MAKVSIHIAGQTKEMEVAEGANLLLEAASRSIPIPFKCTTGRCGTCRVRVIEGSSQCSDYTEPELHHLNETDLASGRRLACQTFIHGDVAIEIP</sequence>
<dbReference type="Gene3D" id="3.10.20.30">
    <property type="match status" value="1"/>
</dbReference>
<dbReference type="PROSITE" id="PS00197">
    <property type="entry name" value="2FE2S_FER_1"/>
    <property type="match status" value="1"/>
</dbReference>
<dbReference type="GO" id="GO:0051537">
    <property type="term" value="F:2 iron, 2 sulfur cluster binding"/>
    <property type="evidence" value="ECO:0007669"/>
    <property type="project" value="InterPro"/>
</dbReference>
<dbReference type="PANTHER" id="PTHR43644:SF1">
    <property type="entry name" value="NAD(P)H-FLAVIN REDUCTASE"/>
    <property type="match status" value="1"/>
</dbReference>
<comment type="caution">
    <text evidence="4">The sequence shown here is derived from an EMBL/GenBank/DDBJ whole genome shotgun (WGS) entry which is preliminary data.</text>
</comment>
<dbReference type="InterPro" id="IPR036010">
    <property type="entry name" value="2Fe-2S_ferredoxin-like_sf"/>
</dbReference>
<keyword evidence="1" id="KW-0285">Flavoprotein</keyword>
<evidence type="ECO:0000313" key="5">
    <source>
        <dbReference type="Proteomes" id="UP001157946"/>
    </source>
</evidence>
<evidence type="ECO:0000313" key="4">
    <source>
        <dbReference type="EMBL" id="SMP12230.1"/>
    </source>
</evidence>
<name>A0AA45WLU5_9BACL</name>
<dbReference type="PANTHER" id="PTHR43644">
    <property type="entry name" value="NA(+)-TRANSLOCATING NADH-QUINONE REDUCTASE SUBUNIT"/>
    <property type="match status" value="1"/>
</dbReference>
<dbReference type="InterPro" id="IPR012675">
    <property type="entry name" value="Beta-grasp_dom_sf"/>
</dbReference>
<dbReference type="Pfam" id="PF00111">
    <property type="entry name" value="Fer2"/>
    <property type="match status" value="1"/>
</dbReference>
<dbReference type="RefSeq" id="WP_284724055.1">
    <property type="nucleotide sequence ID" value="NZ_FXTU01000002.1"/>
</dbReference>
<dbReference type="InterPro" id="IPR006058">
    <property type="entry name" value="2Fe2S_fd_BS"/>
</dbReference>
<dbReference type="CDD" id="cd00207">
    <property type="entry name" value="fer2"/>
    <property type="match status" value="1"/>
</dbReference>
<keyword evidence="2" id="KW-0274">FAD</keyword>
<dbReference type="SUPFAM" id="SSF54292">
    <property type="entry name" value="2Fe-2S ferredoxin-like"/>
    <property type="match status" value="1"/>
</dbReference>
<reference evidence="4" key="1">
    <citation type="submission" date="2017-05" db="EMBL/GenBank/DDBJ databases">
        <authorList>
            <person name="Varghese N."/>
            <person name="Submissions S."/>
        </authorList>
    </citation>
    <scope>NUCLEOTIDE SEQUENCE</scope>
    <source>
        <strain evidence="4">DSM 45262</strain>
    </source>
</reference>
<evidence type="ECO:0000256" key="1">
    <source>
        <dbReference type="ARBA" id="ARBA00022630"/>
    </source>
</evidence>
<dbReference type="PROSITE" id="PS51085">
    <property type="entry name" value="2FE2S_FER_2"/>
    <property type="match status" value="1"/>
</dbReference>
<keyword evidence="5" id="KW-1185">Reference proteome</keyword>
<evidence type="ECO:0000256" key="2">
    <source>
        <dbReference type="ARBA" id="ARBA00022827"/>
    </source>
</evidence>
<gene>
    <name evidence="4" type="ORF">SAMN06265361_102331</name>
</gene>
<dbReference type="InterPro" id="IPR001041">
    <property type="entry name" value="2Fe-2S_ferredoxin-type"/>
</dbReference>
<dbReference type="Proteomes" id="UP001157946">
    <property type="component" value="Unassembled WGS sequence"/>
</dbReference>
<dbReference type="AlphaFoldDB" id="A0AA45WLU5"/>
<dbReference type="EMBL" id="FXTU01000002">
    <property type="protein sequence ID" value="SMP12230.1"/>
    <property type="molecule type" value="Genomic_DNA"/>
</dbReference>
<organism evidence="4 5">
    <name type="scientific">Laceyella tengchongensis</name>
    <dbReference type="NCBI Taxonomy" id="574699"/>
    <lineage>
        <taxon>Bacteria</taxon>
        <taxon>Bacillati</taxon>
        <taxon>Bacillota</taxon>
        <taxon>Bacilli</taxon>
        <taxon>Bacillales</taxon>
        <taxon>Thermoactinomycetaceae</taxon>
        <taxon>Laceyella</taxon>
    </lineage>
</organism>
<proteinExistence type="predicted"/>
<protein>
    <submittedName>
        <fullName evidence="4">Ferredoxin</fullName>
    </submittedName>
</protein>
<evidence type="ECO:0000259" key="3">
    <source>
        <dbReference type="PROSITE" id="PS51085"/>
    </source>
</evidence>
<feature type="domain" description="2Fe-2S ferredoxin-type" evidence="3">
    <location>
        <begin position="2"/>
        <end position="94"/>
    </location>
</feature>
<accession>A0AA45WLU5</accession>